<evidence type="ECO:0000313" key="4">
    <source>
        <dbReference type="Proteomes" id="UP000076404"/>
    </source>
</evidence>
<dbReference type="PROSITE" id="PS01320">
    <property type="entry name" value="UPF0067"/>
    <property type="match status" value="1"/>
</dbReference>
<organism evidence="3 4">
    <name type="scientific">Gemmatimonas phototrophica</name>
    <dbReference type="NCBI Taxonomy" id="1379270"/>
    <lineage>
        <taxon>Bacteria</taxon>
        <taxon>Pseudomonadati</taxon>
        <taxon>Gemmatimonadota</taxon>
        <taxon>Gemmatimonadia</taxon>
        <taxon>Gemmatimonadales</taxon>
        <taxon>Gemmatimonadaceae</taxon>
        <taxon>Gemmatimonas</taxon>
    </lineage>
</organism>
<dbReference type="GO" id="GO:0005829">
    <property type="term" value="C:cytosol"/>
    <property type="evidence" value="ECO:0007669"/>
    <property type="project" value="TreeGrafter"/>
</dbReference>
<dbReference type="RefSeq" id="WP_026849093.1">
    <property type="nucleotide sequence ID" value="NZ_CP011454.1"/>
</dbReference>
<accession>A0A143BH87</accession>
<evidence type="ECO:0000256" key="1">
    <source>
        <dbReference type="ARBA" id="ARBA00038454"/>
    </source>
</evidence>
<dbReference type="Pfam" id="PF13185">
    <property type="entry name" value="GAF_2"/>
    <property type="match status" value="1"/>
</dbReference>
<dbReference type="InterPro" id="IPR029016">
    <property type="entry name" value="GAF-like_dom_sf"/>
</dbReference>
<evidence type="ECO:0000313" key="3">
    <source>
        <dbReference type="EMBL" id="AMW03820.1"/>
    </source>
</evidence>
<proteinExistence type="inferred from homology"/>
<evidence type="ECO:0000259" key="2">
    <source>
        <dbReference type="Pfam" id="PF13185"/>
    </source>
</evidence>
<dbReference type="PANTHER" id="PTHR21021">
    <property type="entry name" value="GAF/PUTATIVE CYTOSKELETAL PROTEIN"/>
    <property type="match status" value="1"/>
</dbReference>
<dbReference type="PANTHER" id="PTHR21021:SF15">
    <property type="entry name" value="FREE METHIONINE-R-SULFOXIDE REDUCTASE"/>
    <property type="match status" value="1"/>
</dbReference>
<dbReference type="EMBL" id="CP011454">
    <property type="protein sequence ID" value="AMW03820.1"/>
    <property type="molecule type" value="Genomic_DNA"/>
</dbReference>
<dbReference type="OrthoDB" id="9796252at2"/>
<dbReference type="Gene3D" id="3.30.450.40">
    <property type="match status" value="1"/>
</dbReference>
<feature type="domain" description="GAF" evidence="2">
    <location>
        <begin position="54"/>
        <end position="156"/>
    </location>
</feature>
<reference evidence="3 4" key="2">
    <citation type="journal article" date="2016" name="Environ. Microbiol. Rep.">
        <title>Metagenomic evidence for the presence of phototrophic Gemmatimonadetes bacteria in diverse environments.</title>
        <authorList>
            <person name="Zeng Y."/>
            <person name="Baumbach J."/>
            <person name="Barbosa E.G."/>
            <person name="Azevedo V."/>
            <person name="Zhang C."/>
            <person name="Koblizek M."/>
        </authorList>
    </citation>
    <scope>NUCLEOTIDE SEQUENCE [LARGE SCALE GENOMIC DNA]</scope>
    <source>
        <strain evidence="3 4">AP64</strain>
    </source>
</reference>
<name>A0A143BH87_9BACT</name>
<dbReference type="Proteomes" id="UP000076404">
    <property type="component" value="Chromosome"/>
</dbReference>
<reference evidence="3 4" key="1">
    <citation type="journal article" date="2014" name="Proc. Natl. Acad. Sci. U.S.A.">
        <title>Functional type 2 photosynthetic reaction centers found in the rare bacterial phylum Gemmatimonadetes.</title>
        <authorList>
            <person name="Zeng Y."/>
            <person name="Feng F."/>
            <person name="Medova H."/>
            <person name="Dean J."/>
            <person name="Koblizek M."/>
        </authorList>
    </citation>
    <scope>NUCLEOTIDE SEQUENCE [LARGE SCALE GENOMIC DNA]</scope>
    <source>
        <strain evidence="3 4">AP64</strain>
    </source>
</reference>
<dbReference type="InterPro" id="IPR003018">
    <property type="entry name" value="GAF"/>
</dbReference>
<dbReference type="eggNOG" id="COG1956">
    <property type="taxonomic scope" value="Bacteria"/>
</dbReference>
<protein>
    <submittedName>
        <fullName evidence="3">Diguanylate phosphodiesterase</fullName>
    </submittedName>
</protein>
<dbReference type="SUPFAM" id="SSF55781">
    <property type="entry name" value="GAF domain-like"/>
    <property type="match status" value="1"/>
</dbReference>
<comment type="similarity">
    <text evidence="1">Belongs to the free Met sulfoxide reductase family.</text>
</comment>
<dbReference type="AlphaFoldDB" id="A0A143BH87"/>
<gene>
    <name evidence="3" type="ORF">GEMMAAP_01110</name>
</gene>
<dbReference type="KEGG" id="gph:GEMMAAP_01110"/>
<dbReference type="InterPro" id="IPR051330">
    <property type="entry name" value="Phosphatase_reg/MetRdx"/>
</dbReference>
<dbReference type="STRING" id="1379270.GEMMAAP_01110"/>
<sequence>MEPVIPDLRETPRTDAYARLLEMQELLLHDSTDAIAGMATLSALLHHAFGHLWTGFYRVVEPGTLLRVGPYQGSLGCQDIAFGRGVCGTAAAEGRTVVVADVHAFPGHIACDARSRSEIVVPVFDAKGALMAVLDIDSPVLDAFGEADVAGLERLVAWFTRTTYVPVPA</sequence>
<dbReference type="GO" id="GO:0033745">
    <property type="term" value="F:L-methionine-(R)-S-oxide reductase activity"/>
    <property type="evidence" value="ECO:0007669"/>
    <property type="project" value="TreeGrafter"/>
</dbReference>
<keyword evidence="4" id="KW-1185">Reference proteome</keyword>
<dbReference type="InterPro" id="IPR000614">
    <property type="entry name" value="FRMsr_CS"/>
</dbReference>